<reference evidence="1" key="1">
    <citation type="submission" date="2019-08" db="EMBL/GenBank/DDBJ databases">
        <title>The genome of the North American firefly Photinus pyralis.</title>
        <authorList>
            <consortium name="Photinus pyralis genome working group"/>
            <person name="Fallon T.R."/>
            <person name="Sander Lower S.E."/>
            <person name="Weng J.-K."/>
        </authorList>
    </citation>
    <scope>NUCLEOTIDE SEQUENCE</scope>
    <source>
        <strain evidence="1">TRF0915ILg1</strain>
        <tissue evidence="1">Whole body</tissue>
    </source>
</reference>
<keyword evidence="2" id="KW-1185">Reference proteome</keyword>
<organism evidence="1 2">
    <name type="scientific">Ignelater luminosus</name>
    <name type="common">Cucubano</name>
    <name type="synonym">Pyrophorus luminosus</name>
    <dbReference type="NCBI Taxonomy" id="2038154"/>
    <lineage>
        <taxon>Eukaryota</taxon>
        <taxon>Metazoa</taxon>
        <taxon>Ecdysozoa</taxon>
        <taxon>Arthropoda</taxon>
        <taxon>Hexapoda</taxon>
        <taxon>Insecta</taxon>
        <taxon>Pterygota</taxon>
        <taxon>Neoptera</taxon>
        <taxon>Endopterygota</taxon>
        <taxon>Coleoptera</taxon>
        <taxon>Polyphaga</taxon>
        <taxon>Elateriformia</taxon>
        <taxon>Elateroidea</taxon>
        <taxon>Elateridae</taxon>
        <taxon>Agrypninae</taxon>
        <taxon>Pyrophorini</taxon>
        <taxon>Ignelater</taxon>
    </lineage>
</organism>
<sequence length="107" mass="12353">MMAPKIITWPVEEKLQDVKNKFQAIGGIENIVGAIDGTFIPIKASKQDAETCITRKYSEDLCRHEYIQEWFGFVVGNDRNNRNIEPECPQIGHRRRDIMCQQLFNGV</sequence>
<name>A0A8K0D8J4_IGNLU</name>
<evidence type="ECO:0000313" key="1">
    <source>
        <dbReference type="EMBL" id="KAF2896440.1"/>
    </source>
</evidence>
<gene>
    <name evidence="1" type="ORF">ILUMI_09733</name>
</gene>
<dbReference type="OrthoDB" id="6603336at2759"/>
<dbReference type="AlphaFoldDB" id="A0A8K0D8J4"/>
<accession>A0A8K0D8J4</accession>
<comment type="caution">
    <text evidence="1">The sequence shown here is derived from an EMBL/GenBank/DDBJ whole genome shotgun (WGS) entry which is preliminary data.</text>
</comment>
<evidence type="ECO:0000313" key="2">
    <source>
        <dbReference type="Proteomes" id="UP000801492"/>
    </source>
</evidence>
<dbReference type="Proteomes" id="UP000801492">
    <property type="component" value="Unassembled WGS sequence"/>
</dbReference>
<proteinExistence type="predicted"/>
<protein>
    <submittedName>
        <fullName evidence="1">Uncharacterized protein</fullName>
    </submittedName>
</protein>
<dbReference type="EMBL" id="VTPC01005114">
    <property type="protein sequence ID" value="KAF2896440.1"/>
    <property type="molecule type" value="Genomic_DNA"/>
</dbReference>